<keyword evidence="1" id="KW-0732">Signal</keyword>
<feature type="signal peptide" evidence="1">
    <location>
        <begin position="1"/>
        <end position="20"/>
    </location>
</feature>
<accession>A0ABQ6H7B9</accession>
<sequence>MYKTILAAVTILSFSQVANAADKSEIWQCMDDKTISVKEDCMVSTIEKHTESTDFFDKLARKQILQKGDAYSTVTYFPAQNLIQVKSIETKTDLLLAARK</sequence>
<evidence type="ECO:0000313" key="3">
    <source>
        <dbReference type="Proteomes" id="UP001157133"/>
    </source>
</evidence>
<evidence type="ECO:0000256" key="1">
    <source>
        <dbReference type="SAM" id="SignalP"/>
    </source>
</evidence>
<gene>
    <name evidence="2" type="ORF">theurythT_29800</name>
</gene>
<protein>
    <submittedName>
        <fullName evidence="2">Uncharacterized protein</fullName>
    </submittedName>
</protein>
<reference evidence="2 3" key="1">
    <citation type="submission" date="2023-03" db="EMBL/GenBank/DDBJ databases">
        <title>Draft genome sequence of Thalassotalea eurytherma JCM 18482T.</title>
        <authorList>
            <person name="Sawabe T."/>
        </authorList>
    </citation>
    <scope>NUCLEOTIDE SEQUENCE [LARGE SCALE GENOMIC DNA]</scope>
    <source>
        <strain evidence="2 3">JCM 18482</strain>
    </source>
</reference>
<evidence type="ECO:0000313" key="2">
    <source>
        <dbReference type="EMBL" id="GLX83527.1"/>
    </source>
</evidence>
<dbReference type="EMBL" id="BSSU01000016">
    <property type="protein sequence ID" value="GLX83527.1"/>
    <property type="molecule type" value="Genomic_DNA"/>
</dbReference>
<feature type="chain" id="PRO_5047051834" evidence="1">
    <location>
        <begin position="21"/>
        <end position="100"/>
    </location>
</feature>
<name>A0ABQ6H7B9_9GAMM</name>
<comment type="caution">
    <text evidence="2">The sequence shown here is derived from an EMBL/GenBank/DDBJ whole genome shotgun (WGS) entry which is preliminary data.</text>
</comment>
<proteinExistence type="predicted"/>
<dbReference type="Proteomes" id="UP001157133">
    <property type="component" value="Unassembled WGS sequence"/>
</dbReference>
<dbReference type="RefSeq" id="WP_284208986.1">
    <property type="nucleotide sequence ID" value="NZ_BSSU01000016.1"/>
</dbReference>
<organism evidence="2 3">
    <name type="scientific">Thalassotalea eurytherma</name>
    <dbReference type="NCBI Taxonomy" id="1144278"/>
    <lineage>
        <taxon>Bacteria</taxon>
        <taxon>Pseudomonadati</taxon>
        <taxon>Pseudomonadota</taxon>
        <taxon>Gammaproteobacteria</taxon>
        <taxon>Alteromonadales</taxon>
        <taxon>Colwelliaceae</taxon>
        <taxon>Thalassotalea</taxon>
    </lineage>
</organism>
<keyword evidence="3" id="KW-1185">Reference proteome</keyword>